<dbReference type="Proteomes" id="UP000008367">
    <property type="component" value="Unassembled WGS sequence"/>
</dbReference>
<name>A0A454D0V8_VIBHA</name>
<comment type="caution">
    <text evidence="1">The sequence shown here is derived from an EMBL/GenBank/DDBJ whole genome shotgun (WGS) entry which is preliminary data.</text>
</comment>
<evidence type="ECO:0000313" key="2">
    <source>
        <dbReference type="Proteomes" id="UP000008367"/>
    </source>
</evidence>
<dbReference type="EMBL" id="AJSR01000809">
    <property type="protein sequence ID" value="EKM32276.1"/>
    <property type="molecule type" value="Genomic_DNA"/>
</dbReference>
<protein>
    <submittedName>
        <fullName evidence="1">Uncharacterized protein</fullName>
    </submittedName>
</protein>
<evidence type="ECO:0000313" key="1">
    <source>
        <dbReference type="EMBL" id="EKM32276.1"/>
    </source>
</evidence>
<dbReference type="AlphaFoldDB" id="A0A454D0V8"/>
<gene>
    <name evidence="1" type="ORF">VCHENC02_2151B</name>
</gene>
<accession>A0A454D0V8</accession>
<reference evidence="1 2" key="1">
    <citation type="submission" date="2012-10" db="EMBL/GenBank/DDBJ databases">
        <title>Genome sequence of Vibrio Cholerae HENC-02.</title>
        <authorList>
            <person name="Eppinger M."/>
            <person name="Hasan N.A."/>
            <person name="Sengamalay N."/>
            <person name="Hine E."/>
            <person name="Su Q."/>
            <person name="Daugherty S.C."/>
            <person name="Young S."/>
            <person name="Sadzewicz L."/>
            <person name="Tallon L."/>
            <person name="Cebula T.A."/>
            <person name="Ravel J."/>
            <person name="Colwell R.R."/>
        </authorList>
    </citation>
    <scope>NUCLEOTIDE SEQUENCE [LARGE SCALE GENOMIC DNA]</scope>
    <source>
        <strain evidence="1 2">HENC-02</strain>
    </source>
</reference>
<organism evidence="1 2">
    <name type="scientific">Vibrio harveyi</name>
    <name type="common">Beneckea harveyi</name>
    <dbReference type="NCBI Taxonomy" id="669"/>
    <lineage>
        <taxon>Bacteria</taxon>
        <taxon>Pseudomonadati</taxon>
        <taxon>Pseudomonadota</taxon>
        <taxon>Gammaproteobacteria</taxon>
        <taxon>Vibrionales</taxon>
        <taxon>Vibrionaceae</taxon>
        <taxon>Vibrio</taxon>
    </lineage>
</organism>
<proteinExistence type="predicted"/>
<sequence>LLALGNQLAQLAYLEHLERYQIRGYPQPLRRNPEGSYLRSLAQRSACLTLVHLC</sequence>
<feature type="non-terminal residue" evidence="1">
    <location>
        <position position="1"/>
    </location>
</feature>